<evidence type="ECO:0000313" key="2">
    <source>
        <dbReference type="EMBL" id="SDJ77710.1"/>
    </source>
</evidence>
<keyword evidence="3" id="KW-1185">Reference proteome</keyword>
<dbReference type="EMBL" id="FNFF01000002">
    <property type="protein sequence ID" value="SDJ77710.1"/>
    <property type="molecule type" value="Genomic_DNA"/>
</dbReference>
<dbReference type="CDD" id="cd00077">
    <property type="entry name" value="HDc"/>
    <property type="match status" value="1"/>
</dbReference>
<reference evidence="2 3" key="1">
    <citation type="submission" date="2016-10" db="EMBL/GenBank/DDBJ databases">
        <authorList>
            <person name="de Groot N.N."/>
        </authorList>
    </citation>
    <scope>NUCLEOTIDE SEQUENCE [LARGE SCALE GENOMIC DNA]</scope>
    <source>
        <strain evidence="2 3">CGMCC 4.5727</strain>
    </source>
</reference>
<dbReference type="InterPro" id="IPR003607">
    <property type="entry name" value="HD/PDEase_dom"/>
</dbReference>
<dbReference type="SUPFAM" id="SSF109604">
    <property type="entry name" value="HD-domain/PDEase-like"/>
    <property type="match status" value="1"/>
</dbReference>
<evidence type="ECO:0000259" key="1">
    <source>
        <dbReference type="Pfam" id="PF01966"/>
    </source>
</evidence>
<proteinExistence type="predicted"/>
<dbReference type="Gene3D" id="1.10.3210.10">
    <property type="entry name" value="Hypothetical protein af1432"/>
    <property type="match status" value="1"/>
</dbReference>
<evidence type="ECO:0000313" key="3">
    <source>
        <dbReference type="Proteomes" id="UP000199155"/>
    </source>
</evidence>
<dbReference type="AlphaFoldDB" id="A0A1G8WJH4"/>
<accession>A0A1G8WJH4</accession>
<dbReference type="InterPro" id="IPR006674">
    <property type="entry name" value="HD_domain"/>
</dbReference>
<dbReference type="Proteomes" id="UP000199155">
    <property type="component" value="Unassembled WGS sequence"/>
</dbReference>
<feature type="domain" description="HD" evidence="1">
    <location>
        <begin position="27"/>
        <end position="114"/>
    </location>
</feature>
<dbReference type="OrthoDB" id="2989229at2"/>
<gene>
    <name evidence="2" type="ORF">SAMN05421806_102477</name>
</gene>
<dbReference type="STRING" id="417292.SAMN05421806_102477"/>
<name>A0A1G8WJH4_9ACTN</name>
<sequence length="184" mass="19877">MPTALDTPQGAAALAESLLPPLGNRWLHTQAVAAKAQEVSSAVPEDERDLLVAAAWLHDLGYAPELRDTGFHPLDGARHLASLGAPDRLVRLVAHHSGAVYEAEQRGLSAELSAYEREDSPLLDALIYADMTTGPAGQRFDFDARMDEILDRYEPGSVVHTAISKARPYLKDAVSRTLSRIAAT</sequence>
<protein>
    <submittedName>
        <fullName evidence="2">HDIG domain-containing protein</fullName>
    </submittedName>
</protein>
<dbReference type="Pfam" id="PF01966">
    <property type="entry name" value="HD"/>
    <property type="match status" value="1"/>
</dbReference>
<organism evidence="2 3">
    <name type="scientific">Streptomyces indicus</name>
    <dbReference type="NCBI Taxonomy" id="417292"/>
    <lineage>
        <taxon>Bacteria</taxon>
        <taxon>Bacillati</taxon>
        <taxon>Actinomycetota</taxon>
        <taxon>Actinomycetes</taxon>
        <taxon>Kitasatosporales</taxon>
        <taxon>Streptomycetaceae</taxon>
        <taxon>Streptomyces</taxon>
    </lineage>
</organism>
<dbReference type="RefSeq" id="WP_093608227.1">
    <property type="nucleotide sequence ID" value="NZ_FNFF01000002.1"/>
</dbReference>